<name>A0ABQ3UY62_9CHLR</name>
<evidence type="ECO:0000313" key="2">
    <source>
        <dbReference type="Proteomes" id="UP000654345"/>
    </source>
</evidence>
<proteinExistence type="predicted"/>
<dbReference type="EMBL" id="BNJG01000002">
    <property type="protein sequence ID" value="GHO57607.1"/>
    <property type="molecule type" value="Genomic_DNA"/>
</dbReference>
<sequence>MRTQTLLAQHEERQEGSELASIPLQHTRLFEHLHDIGYCGVEEQRMMLDFSAGILYQASMRTNAESFFYQLAPVFYQTTDLTPTSFEEIFEQMRAEMSAPTFKGFWTLSRMHAYKPGGVQ</sequence>
<keyword evidence="2" id="KW-1185">Reference proteome</keyword>
<protein>
    <submittedName>
        <fullName evidence="1">Uncharacterized protein</fullName>
    </submittedName>
</protein>
<organism evidence="1 2">
    <name type="scientific">Ktedonobacter robiniae</name>
    <dbReference type="NCBI Taxonomy" id="2778365"/>
    <lineage>
        <taxon>Bacteria</taxon>
        <taxon>Bacillati</taxon>
        <taxon>Chloroflexota</taxon>
        <taxon>Ktedonobacteria</taxon>
        <taxon>Ktedonobacterales</taxon>
        <taxon>Ktedonobacteraceae</taxon>
        <taxon>Ktedonobacter</taxon>
    </lineage>
</organism>
<dbReference type="Proteomes" id="UP000654345">
    <property type="component" value="Unassembled WGS sequence"/>
</dbReference>
<reference evidence="1 2" key="1">
    <citation type="journal article" date="2021" name="Int. J. Syst. Evol. Microbiol.">
        <title>Reticulibacter mediterranei gen. nov., sp. nov., within the new family Reticulibacteraceae fam. nov., and Ktedonospora formicarum gen. nov., sp. nov., Ktedonobacter robiniae sp. nov., Dictyobacter formicarum sp. nov. and Dictyobacter arantiisoli sp. nov., belonging to the class Ktedonobacteria.</title>
        <authorList>
            <person name="Yabe S."/>
            <person name="Zheng Y."/>
            <person name="Wang C.M."/>
            <person name="Sakai Y."/>
            <person name="Abe K."/>
            <person name="Yokota A."/>
            <person name="Donadio S."/>
            <person name="Cavaletti L."/>
            <person name="Monciardini P."/>
        </authorList>
    </citation>
    <scope>NUCLEOTIDE SEQUENCE [LARGE SCALE GENOMIC DNA]</scope>
    <source>
        <strain evidence="1 2">SOSP1-30</strain>
    </source>
</reference>
<dbReference type="RefSeq" id="WP_236038483.1">
    <property type="nucleotide sequence ID" value="NZ_BNJG01000002.1"/>
</dbReference>
<evidence type="ECO:0000313" key="1">
    <source>
        <dbReference type="EMBL" id="GHO57607.1"/>
    </source>
</evidence>
<comment type="caution">
    <text evidence="1">The sequence shown here is derived from an EMBL/GenBank/DDBJ whole genome shotgun (WGS) entry which is preliminary data.</text>
</comment>
<gene>
    <name evidence="1" type="ORF">KSB_60820</name>
</gene>
<accession>A0ABQ3UY62</accession>